<dbReference type="EMBL" id="QGUI01000753">
    <property type="protein sequence ID" value="PZM91654.1"/>
    <property type="molecule type" value="Genomic_DNA"/>
</dbReference>
<gene>
    <name evidence="2" type="ORF">DIU77_16610</name>
</gene>
<dbReference type="InterPro" id="IPR018060">
    <property type="entry name" value="HTH_AraC"/>
</dbReference>
<reference evidence="2" key="1">
    <citation type="submission" date="2018-05" db="EMBL/GenBank/DDBJ databases">
        <authorList>
            <person name="Lanie J.A."/>
            <person name="Ng W.-L."/>
            <person name="Kazmierczak K.M."/>
            <person name="Andrzejewski T.M."/>
            <person name="Davidsen T.M."/>
            <person name="Wayne K.J."/>
            <person name="Tettelin H."/>
            <person name="Glass J.I."/>
            <person name="Rusch D."/>
            <person name="Podicherti R."/>
            <person name="Tsui H.-C.T."/>
            <person name="Winkler M.E."/>
        </authorList>
    </citation>
    <scope>NUCLEOTIDE SEQUENCE</scope>
    <source>
        <strain evidence="2">ZC4RG45</strain>
    </source>
</reference>
<dbReference type="Gene3D" id="1.10.10.60">
    <property type="entry name" value="Homeodomain-like"/>
    <property type="match status" value="1"/>
</dbReference>
<proteinExistence type="predicted"/>
<sequence>MVVGELAEDVGWSERRSRERFRAEIGLAPKQAARVLRFERATMLLCRSEMPWRSWRWRAGSTTRRT</sequence>
<dbReference type="AlphaFoldDB" id="A0A2W4IYJ1"/>
<name>A0A2W4IYJ1_9PSEU</name>
<organism evidence="2">
    <name type="scientific">Thermocrispum agreste</name>
    <dbReference type="NCBI Taxonomy" id="37925"/>
    <lineage>
        <taxon>Bacteria</taxon>
        <taxon>Bacillati</taxon>
        <taxon>Actinomycetota</taxon>
        <taxon>Actinomycetes</taxon>
        <taxon>Pseudonocardiales</taxon>
        <taxon>Pseudonocardiaceae</taxon>
        <taxon>Thermocrispum</taxon>
    </lineage>
</organism>
<evidence type="ECO:0000259" key="1">
    <source>
        <dbReference type="PROSITE" id="PS01124"/>
    </source>
</evidence>
<feature type="domain" description="HTH araC/xylS-type" evidence="1">
    <location>
        <begin position="1"/>
        <end position="66"/>
    </location>
</feature>
<comment type="caution">
    <text evidence="2">The sequence shown here is derived from an EMBL/GenBank/DDBJ whole genome shotgun (WGS) entry which is preliminary data.</text>
</comment>
<dbReference type="PROSITE" id="PS01124">
    <property type="entry name" value="HTH_ARAC_FAMILY_2"/>
    <property type="match status" value="1"/>
</dbReference>
<accession>A0A2W4IYJ1</accession>
<dbReference type="GO" id="GO:0003700">
    <property type="term" value="F:DNA-binding transcription factor activity"/>
    <property type="evidence" value="ECO:0007669"/>
    <property type="project" value="InterPro"/>
</dbReference>
<evidence type="ECO:0000313" key="2">
    <source>
        <dbReference type="EMBL" id="PZM91654.1"/>
    </source>
</evidence>
<protein>
    <recommendedName>
        <fullName evidence="1">HTH araC/xylS-type domain-containing protein</fullName>
    </recommendedName>
</protein>
<dbReference type="GO" id="GO:0043565">
    <property type="term" value="F:sequence-specific DNA binding"/>
    <property type="evidence" value="ECO:0007669"/>
    <property type="project" value="InterPro"/>
</dbReference>